<accession>A0AC61DDE9</accession>
<comment type="caution">
    <text evidence="1">The sequence shown here is derived from an EMBL/GenBank/DDBJ whole genome shotgun (WGS) entry which is preliminary data.</text>
</comment>
<keyword evidence="2" id="KW-1185">Reference proteome</keyword>
<evidence type="ECO:0000313" key="1">
    <source>
        <dbReference type="EMBL" id="PHV71229.1"/>
    </source>
</evidence>
<protein>
    <submittedName>
        <fullName evidence="1">Sodium ABC transporter ATP-binding protein</fullName>
    </submittedName>
</protein>
<proteinExistence type="predicted"/>
<gene>
    <name evidence="1" type="ORF">CS063_05935</name>
</gene>
<dbReference type="EMBL" id="PEDL01000004">
    <property type="protein sequence ID" value="PHV71229.1"/>
    <property type="molecule type" value="Genomic_DNA"/>
</dbReference>
<name>A0AC61DDE9_9FIRM</name>
<keyword evidence="1" id="KW-0547">Nucleotide-binding</keyword>
<reference evidence="1" key="1">
    <citation type="submission" date="2017-10" db="EMBL/GenBank/DDBJ databases">
        <title>Genome sequence of cellulolytic Lachnospiraceae bacterium XHS1971 isolated from hotspring sediment.</title>
        <authorList>
            <person name="Vasudevan G."/>
            <person name="Joshi A.J."/>
            <person name="Hivarkar S."/>
            <person name="Lanjekar V.B."/>
            <person name="Dhakephalkar P.K."/>
            <person name="Dagar S."/>
        </authorList>
    </citation>
    <scope>NUCLEOTIDE SEQUENCE</scope>
    <source>
        <strain evidence="1">XHS1971</strain>
    </source>
</reference>
<dbReference type="Proteomes" id="UP000224460">
    <property type="component" value="Unassembled WGS sequence"/>
</dbReference>
<sequence>MYAVTFNNVRKRLGDFELNIPKLAIRQGYMTGFIGENGAGKTTTIKLILDMLQLDEGSIEVLGKNIKGGSVSIHQEIGYVGEPTGYPEETPLEAIKDMLALFYKNWDEVLYKSYMQFFNLNSKQKYKDLSTGQKKQFAMIMALSHHPKLILLDEPTSGLDPVVRNEILDILMDHMQNEEVTIFYSTHITSDLEKAGDYIVYINDGQIKLNSEKDTLLNEYSLVKGPKALFKGDICKEFLGLRENSFGSEALLKNKKVAYELFGEEVKYSKPTIEEIMIFLSHNNSKVVTEKALRGGNKQC</sequence>
<organism evidence="1 2">
    <name type="scientific">Sporanaerobium hydrogeniformans</name>
    <dbReference type="NCBI Taxonomy" id="3072179"/>
    <lineage>
        <taxon>Bacteria</taxon>
        <taxon>Bacillati</taxon>
        <taxon>Bacillota</taxon>
        <taxon>Clostridia</taxon>
        <taxon>Lachnospirales</taxon>
        <taxon>Lachnospiraceae</taxon>
        <taxon>Sporanaerobium</taxon>
    </lineage>
</organism>
<evidence type="ECO:0000313" key="2">
    <source>
        <dbReference type="Proteomes" id="UP000224460"/>
    </source>
</evidence>
<keyword evidence="1" id="KW-0067">ATP-binding</keyword>